<feature type="compositionally biased region" description="Polar residues" evidence="1">
    <location>
        <begin position="24"/>
        <end position="33"/>
    </location>
</feature>
<proteinExistence type="predicted"/>
<dbReference type="AlphaFoldDB" id="X1RUL5"/>
<gene>
    <name evidence="2" type="ORF">S12H4_06002</name>
</gene>
<name>X1RUL5_9ZZZZ</name>
<reference evidence="2" key="1">
    <citation type="journal article" date="2014" name="Front. Microbiol.">
        <title>High frequency of phylogenetically diverse reductive dehalogenase-homologous genes in deep subseafloor sedimentary metagenomes.</title>
        <authorList>
            <person name="Kawai M."/>
            <person name="Futagami T."/>
            <person name="Toyoda A."/>
            <person name="Takaki Y."/>
            <person name="Nishi S."/>
            <person name="Hori S."/>
            <person name="Arai W."/>
            <person name="Tsubouchi T."/>
            <person name="Morono Y."/>
            <person name="Uchiyama I."/>
            <person name="Ito T."/>
            <person name="Fujiyama A."/>
            <person name="Inagaki F."/>
            <person name="Takami H."/>
        </authorList>
    </citation>
    <scope>NUCLEOTIDE SEQUENCE</scope>
    <source>
        <strain evidence="2">Expedition CK06-06</strain>
    </source>
</reference>
<sequence>MVKKKFRSAESYLGNSPQKKRNQRANLTPGNTWQKRRTKELRIGCFWSFQNIEDKQDTYEYFQNDRMAEDVPKREFKHEKYIDNWWDKLEIEVKEDIIKQILSWQTPKFKTRYFKRVNKCLEKKLAVLYEE</sequence>
<evidence type="ECO:0000313" key="2">
    <source>
        <dbReference type="EMBL" id="GAI66885.1"/>
    </source>
</evidence>
<evidence type="ECO:0000256" key="1">
    <source>
        <dbReference type="SAM" id="MobiDB-lite"/>
    </source>
</evidence>
<organism evidence="2">
    <name type="scientific">marine sediment metagenome</name>
    <dbReference type="NCBI Taxonomy" id="412755"/>
    <lineage>
        <taxon>unclassified sequences</taxon>
        <taxon>metagenomes</taxon>
        <taxon>ecological metagenomes</taxon>
    </lineage>
</organism>
<accession>X1RUL5</accession>
<feature type="region of interest" description="Disordered" evidence="1">
    <location>
        <begin position="1"/>
        <end position="33"/>
    </location>
</feature>
<dbReference type="EMBL" id="BARW01002054">
    <property type="protein sequence ID" value="GAI66885.1"/>
    <property type="molecule type" value="Genomic_DNA"/>
</dbReference>
<comment type="caution">
    <text evidence="2">The sequence shown here is derived from an EMBL/GenBank/DDBJ whole genome shotgun (WGS) entry which is preliminary data.</text>
</comment>
<protein>
    <submittedName>
        <fullName evidence="2">Uncharacterized protein</fullName>
    </submittedName>
</protein>